<dbReference type="PANTHER" id="PTHR30372">
    <property type="entry name" value="LIPID-A-DISACCHARIDE SYNTHASE"/>
    <property type="match status" value="1"/>
</dbReference>
<dbReference type="InterPro" id="IPR003835">
    <property type="entry name" value="Glyco_trans_19"/>
</dbReference>
<dbReference type="PANTHER" id="PTHR30372:SF4">
    <property type="entry name" value="LIPID-A-DISACCHARIDE SYNTHASE, MITOCHONDRIAL-RELATED"/>
    <property type="match status" value="1"/>
</dbReference>
<evidence type="ECO:0000256" key="3">
    <source>
        <dbReference type="ARBA" id="ARBA00020902"/>
    </source>
</evidence>
<reference evidence="10 11" key="1">
    <citation type="submission" date="2020-07" db="EMBL/GenBank/DDBJ databases">
        <title>Transfer of Campylobacter canadensis to the novel genus Avispirillum gen. nov., that also includes two novel species recovered from migratory waterfowl: Avispirillum anseris sp. nov. and Avispirillum brantae sp. nov.</title>
        <authorList>
            <person name="Miller W.G."/>
            <person name="Chapman M.H."/>
            <person name="Yee E."/>
            <person name="Inglis G.D."/>
        </authorList>
    </citation>
    <scope>NUCLEOTIDE SEQUENCE [LARGE SCALE GENOMIC DNA]</scope>
    <source>
        <strain evidence="10 11">L283</strain>
    </source>
</reference>
<evidence type="ECO:0000256" key="9">
    <source>
        <dbReference type="ARBA" id="ARBA00048975"/>
    </source>
</evidence>
<dbReference type="SUPFAM" id="SSF53756">
    <property type="entry name" value="UDP-Glycosyltransferase/glycogen phosphorylase"/>
    <property type="match status" value="1"/>
</dbReference>
<evidence type="ECO:0000256" key="5">
    <source>
        <dbReference type="ARBA" id="ARBA00022556"/>
    </source>
</evidence>
<evidence type="ECO:0000256" key="1">
    <source>
        <dbReference type="ARBA" id="ARBA00002056"/>
    </source>
</evidence>
<evidence type="ECO:0000256" key="6">
    <source>
        <dbReference type="ARBA" id="ARBA00022676"/>
    </source>
</evidence>
<protein>
    <recommendedName>
        <fullName evidence="3">Lipid-A-disaccharide synthase</fullName>
        <ecNumber evidence="2">2.4.1.182</ecNumber>
    </recommendedName>
</protein>
<keyword evidence="7 10" id="KW-0808">Transferase</keyword>
<organism evidence="10 11">
    <name type="scientific">Campylobacter canadensis</name>
    <dbReference type="NCBI Taxonomy" id="449520"/>
    <lineage>
        <taxon>Bacteria</taxon>
        <taxon>Pseudomonadati</taxon>
        <taxon>Campylobacterota</taxon>
        <taxon>Epsilonproteobacteria</taxon>
        <taxon>Campylobacterales</taxon>
        <taxon>Campylobacteraceae</taxon>
        <taxon>Campylobacter</taxon>
    </lineage>
</organism>
<keyword evidence="4" id="KW-0444">Lipid biosynthesis</keyword>
<name>A0ABS7WTE5_9BACT</name>
<evidence type="ECO:0000256" key="8">
    <source>
        <dbReference type="ARBA" id="ARBA00023098"/>
    </source>
</evidence>
<comment type="catalytic activity">
    <reaction evidence="9">
        <text>a lipid X + a UDP-2-N,3-O-bis[(3R)-3-hydroxyacyl]-alpha-D-glucosamine = a lipid A disaccharide + UDP + H(+)</text>
        <dbReference type="Rhea" id="RHEA:67828"/>
        <dbReference type="ChEBI" id="CHEBI:15378"/>
        <dbReference type="ChEBI" id="CHEBI:58223"/>
        <dbReference type="ChEBI" id="CHEBI:137748"/>
        <dbReference type="ChEBI" id="CHEBI:176338"/>
        <dbReference type="ChEBI" id="CHEBI:176343"/>
        <dbReference type="EC" id="2.4.1.182"/>
    </reaction>
</comment>
<comment type="function">
    <text evidence="1">Condensation of UDP-2,3-diacylglucosamine and 2,3-diacylglucosamine-1-phosphate to form lipid A disaccharide, a precursor of lipid A, a phosphorylated glycolipid that anchors the lipopolysaccharide to the outer membrane of the cell.</text>
</comment>
<gene>
    <name evidence="10" type="ORF">AVCANL283_03635</name>
</gene>
<dbReference type="EMBL" id="JACGBB010000005">
    <property type="protein sequence ID" value="MBZ7987204.1"/>
    <property type="molecule type" value="Genomic_DNA"/>
</dbReference>
<keyword evidence="6 10" id="KW-0328">Glycosyltransferase</keyword>
<evidence type="ECO:0000256" key="2">
    <source>
        <dbReference type="ARBA" id="ARBA00012687"/>
    </source>
</evidence>
<accession>A0ABS7WTE5</accession>
<keyword evidence="11" id="KW-1185">Reference proteome</keyword>
<dbReference type="Pfam" id="PF02684">
    <property type="entry name" value="LpxB"/>
    <property type="match status" value="1"/>
</dbReference>
<evidence type="ECO:0000313" key="11">
    <source>
        <dbReference type="Proteomes" id="UP000786183"/>
    </source>
</evidence>
<comment type="caution">
    <text evidence="10">The sequence shown here is derived from an EMBL/GenBank/DDBJ whole genome shotgun (WGS) entry which is preliminary data.</text>
</comment>
<dbReference type="Proteomes" id="UP000786183">
    <property type="component" value="Unassembled WGS sequence"/>
</dbReference>
<keyword evidence="5" id="KW-0441">Lipid A biosynthesis</keyword>
<sequence>MKLLAIALENSANDHLKHILDGLNNLSLYGIFDKNINVQNKNNYCDFSEFNAMGFVQILPLILKAKRAIKDLCNIALKENIDKILLIDSPAFNIPFAKELRKQGFKGKIIYFILPQVWAWKEGRIKVVEALCDELIGILPFEKNYFKNSHYFGNPSFNALKSYFKNDVNSKKQIAFLAGSRKSEIKALMPIFRQLRKRFSDYECILCVPSFLKDSLDYYGDISEFKISFDTLGVLKECEFAYICSGTASLQAGLIGTCFCLCYKAKIIDYLIAKNLVKIKYIGLCNIIFDKTNNKIFHKEFIQNFDIDEMYKEFMQRNKEEFLEKSKLLRELLSGDFSKQIQQIIKE</sequence>
<dbReference type="RefSeq" id="WP_172229889.1">
    <property type="nucleotide sequence ID" value="NZ_CP035946.1"/>
</dbReference>
<evidence type="ECO:0000256" key="7">
    <source>
        <dbReference type="ARBA" id="ARBA00022679"/>
    </source>
</evidence>
<keyword evidence="8" id="KW-0443">Lipid metabolism</keyword>
<dbReference type="GO" id="GO:0008915">
    <property type="term" value="F:lipid-A-disaccharide synthase activity"/>
    <property type="evidence" value="ECO:0007669"/>
    <property type="project" value="UniProtKB-EC"/>
</dbReference>
<dbReference type="EC" id="2.4.1.182" evidence="2"/>
<evidence type="ECO:0000256" key="4">
    <source>
        <dbReference type="ARBA" id="ARBA00022516"/>
    </source>
</evidence>
<proteinExistence type="predicted"/>
<evidence type="ECO:0000313" key="10">
    <source>
        <dbReference type="EMBL" id="MBZ7987204.1"/>
    </source>
</evidence>